<dbReference type="PANTHER" id="PTHR47966:SF65">
    <property type="entry name" value="ASPARTIC-TYPE ENDOPEPTIDASE"/>
    <property type="match status" value="1"/>
</dbReference>
<dbReference type="GO" id="GO:0004190">
    <property type="term" value="F:aspartic-type endopeptidase activity"/>
    <property type="evidence" value="ECO:0007669"/>
    <property type="project" value="UniProtKB-KW"/>
</dbReference>
<evidence type="ECO:0000256" key="8">
    <source>
        <dbReference type="RuleBase" id="RU000454"/>
    </source>
</evidence>
<dbReference type="InterPro" id="IPR001969">
    <property type="entry name" value="Aspartic_peptidase_AS"/>
</dbReference>
<evidence type="ECO:0000256" key="6">
    <source>
        <dbReference type="PIRSR" id="PIRSR601461-1"/>
    </source>
</evidence>
<dbReference type="PANTHER" id="PTHR47966">
    <property type="entry name" value="BETA-SITE APP-CLEAVING ENZYME, ISOFORM A-RELATED"/>
    <property type="match status" value="1"/>
</dbReference>
<feature type="disulfide bond" evidence="7">
    <location>
        <begin position="314"/>
        <end position="363"/>
    </location>
</feature>
<keyword evidence="5 8" id="KW-0378">Hydrolase</keyword>
<keyword evidence="12" id="KW-1185">Reference proteome</keyword>
<evidence type="ECO:0000256" key="2">
    <source>
        <dbReference type="ARBA" id="ARBA00022670"/>
    </source>
</evidence>
<evidence type="ECO:0000256" key="7">
    <source>
        <dbReference type="PIRSR" id="PIRSR601461-2"/>
    </source>
</evidence>
<dbReference type="EMBL" id="JAUIQD010000001">
    <property type="protein sequence ID" value="KAK3363396.1"/>
    <property type="molecule type" value="Genomic_DNA"/>
</dbReference>
<protein>
    <submittedName>
        <fullName evidence="11">Aspartic peptidase domain-containing protein</fullName>
    </submittedName>
</protein>
<evidence type="ECO:0000256" key="1">
    <source>
        <dbReference type="ARBA" id="ARBA00007447"/>
    </source>
</evidence>
<dbReference type="GO" id="GO:0006508">
    <property type="term" value="P:proteolysis"/>
    <property type="evidence" value="ECO:0007669"/>
    <property type="project" value="UniProtKB-KW"/>
</dbReference>
<comment type="caution">
    <text evidence="11">The sequence shown here is derived from an EMBL/GenBank/DDBJ whole genome shotgun (WGS) entry which is preliminary data.</text>
</comment>
<keyword evidence="3" id="KW-0732">Signal</keyword>
<dbReference type="InterPro" id="IPR033876">
    <property type="entry name" value="SAP-like"/>
</dbReference>
<keyword evidence="4 8" id="KW-0064">Aspartyl protease</keyword>
<comment type="similarity">
    <text evidence="1 8">Belongs to the peptidase A1 family.</text>
</comment>
<feature type="region of interest" description="Disordered" evidence="9">
    <location>
        <begin position="431"/>
        <end position="455"/>
    </location>
</feature>
<dbReference type="Proteomes" id="UP001275084">
    <property type="component" value="Unassembled WGS sequence"/>
</dbReference>
<dbReference type="InterPro" id="IPR021109">
    <property type="entry name" value="Peptidase_aspartic_dom_sf"/>
</dbReference>
<evidence type="ECO:0000313" key="11">
    <source>
        <dbReference type="EMBL" id="KAK3363396.1"/>
    </source>
</evidence>
<dbReference type="CDD" id="cd05474">
    <property type="entry name" value="SAP_like"/>
    <property type="match status" value="1"/>
</dbReference>
<dbReference type="Gene3D" id="2.40.70.10">
    <property type="entry name" value="Acid Proteases"/>
    <property type="match status" value="2"/>
</dbReference>
<dbReference type="AlphaFoldDB" id="A0AAJ0HVA3"/>
<dbReference type="SUPFAM" id="SSF50630">
    <property type="entry name" value="Acid proteases"/>
    <property type="match status" value="1"/>
</dbReference>
<organism evidence="11 12">
    <name type="scientific">Lasiosphaeria hispida</name>
    <dbReference type="NCBI Taxonomy" id="260671"/>
    <lineage>
        <taxon>Eukaryota</taxon>
        <taxon>Fungi</taxon>
        <taxon>Dikarya</taxon>
        <taxon>Ascomycota</taxon>
        <taxon>Pezizomycotina</taxon>
        <taxon>Sordariomycetes</taxon>
        <taxon>Sordariomycetidae</taxon>
        <taxon>Sordariales</taxon>
        <taxon>Lasiosphaeriaceae</taxon>
        <taxon>Lasiosphaeria</taxon>
    </lineage>
</organism>
<dbReference type="PROSITE" id="PS51767">
    <property type="entry name" value="PEPTIDASE_A1"/>
    <property type="match status" value="1"/>
</dbReference>
<evidence type="ECO:0000256" key="9">
    <source>
        <dbReference type="SAM" id="MobiDB-lite"/>
    </source>
</evidence>
<evidence type="ECO:0000256" key="5">
    <source>
        <dbReference type="ARBA" id="ARBA00022801"/>
    </source>
</evidence>
<reference evidence="11" key="2">
    <citation type="submission" date="2023-06" db="EMBL/GenBank/DDBJ databases">
        <authorList>
            <consortium name="Lawrence Berkeley National Laboratory"/>
            <person name="Haridas S."/>
            <person name="Hensen N."/>
            <person name="Bonometti L."/>
            <person name="Westerberg I."/>
            <person name="Brannstrom I.O."/>
            <person name="Guillou S."/>
            <person name="Cros-Aarteil S."/>
            <person name="Calhoun S."/>
            <person name="Kuo A."/>
            <person name="Mondo S."/>
            <person name="Pangilinan J."/>
            <person name="Riley R."/>
            <person name="Labutti K."/>
            <person name="Andreopoulos B."/>
            <person name="Lipzen A."/>
            <person name="Chen C."/>
            <person name="Yanf M."/>
            <person name="Daum C."/>
            <person name="Ng V."/>
            <person name="Clum A."/>
            <person name="Steindorff A."/>
            <person name="Ohm R."/>
            <person name="Martin F."/>
            <person name="Silar P."/>
            <person name="Natvig D."/>
            <person name="Lalanne C."/>
            <person name="Gautier V."/>
            <person name="Ament-Velasquez S.L."/>
            <person name="Kruys A."/>
            <person name="Hutchinson M.I."/>
            <person name="Powell A.J."/>
            <person name="Barry K."/>
            <person name="Miller A.N."/>
            <person name="Grigoriev I.V."/>
            <person name="Debuchy R."/>
            <person name="Gladieux P."/>
            <person name="Thoren M.H."/>
            <person name="Johannesson H."/>
        </authorList>
    </citation>
    <scope>NUCLEOTIDE SEQUENCE</scope>
    <source>
        <strain evidence="11">CBS 955.72</strain>
    </source>
</reference>
<gene>
    <name evidence="11" type="ORF">B0T25DRAFT_444874</name>
</gene>
<proteinExistence type="inferred from homology"/>
<sequence length="504" mass="52891">MKPGNGALLALASETAAQNVVEFNLHRGIPDLKLGSMPPLSRRATYTQELANNITGGGYYAEVSIGEPPQIVTMVLDTGSSDAWVVSYKADLCTSARLQQQYGDSCGGTYDPRRSSTYSLVDRDGFYIQYLDGGVASGDYISDSFSIGGITIESLQIGYATQTVRGTGILGVGFSANEAALVQYPNIIDELTAEGLISVKAYSLYLNDRRSSSGTILFGGIDTEKFIGPLKIMPIIKALTANYTSFEVAFTGMGVTYTNGSTVAVATGTRGTLPAILDSGTTLSYLPDAMASKIIRELGAITDKVQTGLTFIDCEFLNTERDLTITFDFNNTAITVPVWEMVLDILGDYQSILPSTIPYERACLFGIQSTAGFEDSGAVKNSNFALLGDTFLRSAYVVYDLEHYQIGMAQANVNSTGTSVVELKAGDSGLPSLTGVSEKPVSPTPTSGGDGGGSIITGGGVATVTVTEKSSAPATVRMSGGGDMLALLAVTTMFALVGSTLVAL</sequence>
<reference evidence="11" key="1">
    <citation type="journal article" date="2023" name="Mol. Phylogenet. Evol.">
        <title>Genome-scale phylogeny and comparative genomics of the fungal order Sordariales.</title>
        <authorList>
            <person name="Hensen N."/>
            <person name="Bonometti L."/>
            <person name="Westerberg I."/>
            <person name="Brannstrom I.O."/>
            <person name="Guillou S."/>
            <person name="Cros-Aarteil S."/>
            <person name="Calhoun S."/>
            <person name="Haridas S."/>
            <person name="Kuo A."/>
            <person name="Mondo S."/>
            <person name="Pangilinan J."/>
            <person name="Riley R."/>
            <person name="LaButti K."/>
            <person name="Andreopoulos B."/>
            <person name="Lipzen A."/>
            <person name="Chen C."/>
            <person name="Yan M."/>
            <person name="Daum C."/>
            <person name="Ng V."/>
            <person name="Clum A."/>
            <person name="Steindorff A."/>
            <person name="Ohm R.A."/>
            <person name="Martin F."/>
            <person name="Silar P."/>
            <person name="Natvig D.O."/>
            <person name="Lalanne C."/>
            <person name="Gautier V."/>
            <person name="Ament-Velasquez S.L."/>
            <person name="Kruys A."/>
            <person name="Hutchinson M.I."/>
            <person name="Powell A.J."/>
            <person name="Barry K."/>
            <person name="Miller A.N."/>
            <person name="Grigoriev I.V."/>
            <person name="Debuchy R."/>
            <person name="Gladieux P."/>
            <person name="Hiltunen Thoren M."/>
            <person name="Johannesson H."/>
        </authorList>
    </citation>
    <scope>NUCLEOTIDE SEQUENCE</scope>
    <source>
        <strain evidence="11">CBS 955.72</strain>
    </source>
</reference>
<keyword evidence="2 8" id="KW-0645">Protease</keyword>
<dbReference type="Pfam" id="PF00026">
    <property type="entry name" value="Asp"/>
    <property type="match status" value="1"/>
</dbReference>
<dbReference type="PROSITE" id="PS00141">
    <property type="entry name" value="ASP_PROTEASE"/>
    <property type="match status" value="1"/>
</dbReference>
<evidence type="ECO:0000256" key="4">
    <source>
        <dbReference type="ARBA" id="ARBA00022750"/>
    </source>
</evidence>
<feature type="active site" evidence="6">
    <location>
        <position position="278"/>
    </location>
</feature>
<feature type="active site" evidence="6">
    <location>
        <position position="77"/>
    </location>
</feature>
<dbReference type="InterPro" id="IPR033121">
    <property type="entry name" value="PEPTIDASE_A1"/>
</dbReference>
<dbReference type="InterPro" id="IPR001461">
    <property type="entry name" value="Aspartic_peptidase_A1"/>
</dbReference>
<evidence type="ECO:0000259" key="10">
    <source>
        <dbReference type="PROSITE" id="PS51767"/>
    </source>
</evidence>
<keyword evidence="7" id="KW-1015">Disulfide bond</keyword>
<name>A0AAJ0HVA3_9PEZI</name>
<evidence type="ECO:0000256" key="3">
    <source>
        <dbReference type="ARBA" id="ARBA00022729"/>
    </source>
</evidence>
<feature type="domain" description="Peptidase A1" evidence="10">
    <location>
        <begin position="59"/>
        <end position="409"/>
    </location>
</feature>
<accession>A0AAJ0HVA3</accession>
<evidence type="ECO:0000313" key="12">
    <source>
        <dbReference type="Proteomes" id="UP001275084"/>
    </source>
</evidence>
<dbReference type="PRINTS" id="PR00792">
    <property type="entry name" value="PEPSIN"/>
</dbReference>